<dbReference type="EMBL" id="CP138204">
    <property type="protein sequence ID" value="WPC75481.1"/>
    <property type="molecule type" value="Genomic_DNA"/>
</dbReference>
<name>A0ABZ0QJ73_9VIBR</name>
<proteinExistence type="predicted"/>
<dbReference type="RefSeq" id="WP_261897466.1">
    <property type="nucleotide sequence ID" value="NZ_AP024896.1"/>
</dbReference>
<reference evidence="1 2" key="1">
    <citation type="submission" date="2023-11" db="EMBL/GenBank/DDBJ databases">
        <title>Plant-associative lifestyle of Vibrio porteresiae and its evolutionary dynamics.</title>
        <authorList>
            <person name="Rameshkumar N."/>
            <person name="Kirti K."/>
        </authorList>
    </citation>
    <scope>NUCLEOTIDE SEQUENCE [LARGE SCALE GENOMIC DNA]</scope>
    <source>
        <strain evidence="1 2">MSSRF30</strain>
    </source>
</reference>
<accession>A0ABZ0QJ73</accession>
<dbReference type="Proteomes" id="UP001304071">
    <property type="component" value="Chromosome 2"/>
</dbReference>
<sequence length="82" mass="9263">MKYQLTPSSIITKIGKEYLLKVEDSVLKINDDAKAILETIKEPKTISEIKAILDEEHNLLIDEDSLTQFMKSQQSLGVVESL</sequence>
<evidence type="ECO:0000313" key="1">
    <source>
        <dbReference type="EMBL" id="WPC75481.1"/>
    </source>
</evidence>
<protein>
    <recommendedName>
        <fullName evidence="3">PqqD family protein</fullName>
    </recommendedName>
</protein>
<gene>
    <name evidence="1" type="ORF">R8Z52_21365</name>
</gene>
<evidence type="ECO:0000313" key="2">
    <source>
        <dbReference type="Proteomes" id="UP001304071"/>
    </source>
</evidence>
<keyword evidence="2" id="KW-1185">Reference proteome</keyword>
<evidence type="ECO:0008006" key="3">
    <source>
        <dbReference type="Google" id="ProtNLM"/>
    </source>
</evidence>
<organism evidence="1 2">
    <name type="scientific">Vibrio porteresiae DSM 19223</name>
    <dbReference type="NCBI Taxonomy" id="1123496"/>
    <lineage>
        <taxon>Bacteria</taxon>
        <taxon>Pseudomonadati</taxon>
        <taxon>Pseudomonadota</taxon>
        <taxon>Gammaproteobacteria</taxon>
        <taxon>Vibrionales</taxon>
        <taxon>Vibrionaceae</taxon>
        <taxon>Vibrio</taxon>
    </lineage>
</organism>